<comment type="caution">
    <text evidence="1">The sequence shown here is derived from an EMBL/GenBank/DDBJ whole genome shotgun (WGS) entry which is preliminary data.</text>
</comment>
<proteinExistence type="predicted"/>
<dbReference type="SUPFAM" id="SSF110849">
    <property type="entry name" value="ParB/Sulfiredoxin"/>
    <property type="match status" value="1"/>
</dbReference>
<evidence type="ECO:0000313" key="2">
    <source>
        <dbReference type="Proteomes" id="UP001281656"/>
    </source>
</evidence>
<dbReference type="InterPro" id="IPR036086">
    <property type="entry name" value="ParB/Sulfiredoxin_sf"/>
</dbReference>
<organism evidence="1 2">
    <name type="scientific">Clostridium tanneri</name>
    <dbReference type="NCBI Taxonomy" id="3037988"/>
    <lineage>
        <taxon>Bacteria</taxon>
        <taxon>Bacillati</taxon>
        <taxon>Bacillota</taxon>
        <taxon>Clostridia</taxon>
        <taxon>Eubacteriales</taxon>
        <taxon>Clostridiaceae</taxon>
        <taxon>Clostridium</taxon>
    </lineage>
</organism>
<name>A0ABU4JTS5_9CLOT</name>
<reference evidence="1 2" key="1">
    <citation type="submission" date="2023-04" db="EMBL/GenBank/DDBJ databases">
        <title>Clostridium tannerae sp. nov., isolated from the fecal material of an alpaca.</title>
        <authorList>
            <person name="Miller S."/>
            <person name="Hendry M."/>
            <person name="King J."/>
            <person name="Sankaranarayanan K."/>
            <person name="Lawson P.A."/>
        </authorList>
    </citation>
    <scope>NUCLEOTIDE SEQUENCE [LARGE SCALE GENOMIC DNA]</scope>
    <source>
        <strain evidence="1 2">A1-XYC3</strain>
    </source>
</reference>
<protein>
    <recommendedName>
        <fullName evidence="3">Single-stranded DNA-binding protein</fullName>
    </recommendedName>
</protein>
<dbReference type="EMBL" id="JARUJP010000010">
    <property type="protein sequence ID" value="MDW8801560.1"/>
    <property type="molecule type" value="Genomic_DNA"/>
</dbReference>
<dbReference type="RefSeq" id="WP_261670328.1">
    <property type="nucleotide sequence ID" value="NZ_JARUJP010000010.1"/>
</dbReference>
<sequence>MNQGEIIIKGIPVKANRLDSGDVNLLFKIGTYDEKESVCRVIVKKDYWKNASTGMKDVNYFVIKGKLKACVNSKGVPFIAVEASSIKIFNLPKDKDGEIDLNYELPTGTDEIIDISRIVNDNEDLSVKRAKNKAISYMKNNNKFNKPITVRKETMVMVSGQDQYAAAKELGISNVPVTYVD</sequence>
<evidence type="ECO:0008006" key="3">
    <source>
        <dbReference type="Google" id="ProtNLM"/>
    </source>
</evidence>
<dbReference type="Gene3D" id="3.90.1530.10">
    <property type="entry name" value="Conserved hypothetical protein from pyrococcus furiosus pfu- 392566-001, ParB domain"/>
    <property type="match status" value="1"/>
</dbReference>
<dbReference type="Proteomes" id="UP001281656">
    <property type="component" value="Unassembled WGS sequence"/>
</dbReference>
<accession>A0ABU4JTS5</accession>
<evidence type="ECO:0000313" key="1">
    <source>
        <dbReference type="EMBL" id="MDW8801560.1"/>
    </source>
</evidence>
<gene>
    <name evidence="1" type="ORF">P8V03_10390</name>
</gene>
<keyword evidence="2" id="KW-1185">Reference proteome</keyword>